<dbReference type="Pfam" id="PF12697">
    <property type="entry name" value="Abhydrolase_6"/>
    <property type="match status" value="1"/>
</dbReference>
<dbReference type="InterPro" id="IPR029058">
    <property type="entry name" value="AB_hydrolase_fold"/>
</dbReference>
<reference evidence="2 3" key="1">
    <citation type="journal article" date="2018" name="IMA Fungus">
        <title>IMA Genome-F 10: Nine draft genome sequences of Claviceps purpurea s.lat., including C. arundinis, C. humidiphila, and C. cf. spartinae, pseudomolecules for the pitch canker pathogen Fusarium circinatum, draft genome of Davidsoniella eucalypti, Grosmannia galeiformis, Quambalaria eucalypti, and Teratosphaeria destructans.</title>
        <authorList>
            <person name="Wingfield B.D."/>
            <person name="Liu M."/>
            <person name="Nguyen H.D."/>
            <person name="Lane F.A."/>
            <person name="Morgan S.W."/>
            <person name="De Vos L."/>
            <person name="Wilken P.M."/>
            <person name="Duong T.A."/>
            <person name="Aylward J."/>
            <person name="Coetzee M.P."/>
            <person name="Dadej K."/>
            <person name="De Beer Z.W."/>
            <person name="Findlay W."/>
            <person name="Havenga M."/>
            <person name="Kolarik M."/>
            <person name="Menzies J.G."/>
            <person name="Naidoo K."/>
            <person name="Pochopski O."/>
            <person name="Shoukouhi P."/>
            <person name="Santana Q.C."/>
            <person name="Seifert K.A."/>
            <person name="Soal N."/>
            <person name="Steenkamp E.T."/>
            <person name="Tatham C.T."/>
            <person name="van der Nest M.A."/>
            <person name="Wingfield M.J."/>
        </authorList>
    </citation>
    <scope>NUCLEOTIDE SEQUENCE [LARGE SCALE GENOMIC DNA]</scope>
    <source>
        <strain evidence="2">CMW44962</strain>
    </source>
</reference>
<dbReference type="EMBL" id="RIBY02000668">
    <property type="protein sequence ID" value="KAH9838898.1"/>
    <property type="molecule type" value="Genomic_DNA"/>
</dbReference>
<gene>
    <name evidence="2" type="ORF">Tdes44962_MAKER01749</name>
</gene>
<organism evidence="2 3">
    <name type="scientific">Teratosphaeria destructans</name>
    <dbReference type="NCBI Taxonomy" id="418781"/>
    <lineage>
        <taxon>Eukaryota</taxon>
        <taxon>Fungi</taxon>
        <taxon>Dikarya</taxon>
        <taxon>Ascomycota</taxon>
        <taxon>Pezizomycotina</taxon>
        <taxon>Dothideomycetes</taxon>
        <taxon>Dothideomycetidae</taxon>
        <taxon>Mycosphaerellales</taxon>
        <taxon>Teratosphaeriaceae</taxon>
        <taxon>Teratosphaeria</taxon>
    </lineage>
</organism>
<dbReference type="PANTHER" id="PTHR37017:SF10">
    <property type="entry name" value="AB HYDROLASE-1 DOMAIN-CONTAINING PROTEIN"/>
    <property type="match status" value="1"/>
</dbReference>
<evidence type="ECO:0000313" key="2">
    <source>
        <dbReference type="EMBL" id="KAH9838898.1"/>
    </source>
</evidence>
<dbReference type="SUPFAM" id="SSF53474">
    <property type="entry name" value="alpha/beta-Hydrolases"/>
    <property type="match status" value="1"/>
</dbReference>
<sequence length="250" mass="27136">MSTPPTIILLHDAFHQAAHYIDFDAALQAVGLSEVRIPQLPSCARSRPADDHAFDDDVQVARKMVLSCLRSGRDVMVLAHGYGGKVVAEALGGVPVERQREHVRVLGVVFVAGMVCEEGESGEGEEEERSFVKSEGSTLTVTDPTTFLFNTLADEAVLEKAVAQLVPFARAAHIAPVKTAGWSHYPCAYVQCLQDQASPITSQTRYIAKLQKQCGWAPAVAKLDCDHNPFLSKPEKLAELVKSLVDDALE</sequence>
<reference evidence="2 3" key="2">
    <citation type="journal article" date="2021" name="Curr. Genet.">
        <title>Genetic response to nitrogen starvation in the aggressive Eucalyptus foliar pathogen Teratosphaeria destructans.</title>
        <authorList>
            <person name="Havenga M."/>
            <person name="Wingfield B.D."/>
            <person name="Wingfield M.J."/>
            <person name="Dreyer L.L."/>
            <person name="Roets F."/>
            <person name="Aylward J."/>
        </authorList>
    </citation>
    <scope>NUCLEOTIDE SEQUENCE [LARGE SCALE GENOMIC DNA]</scope>
    <source>
        <strain evidence="2">CMW44962</strain>
    </source>
</reference>
<dbReference type="InterPro" id="IPR052897">
    <property type="entry name" value="Sec-Metab_Biosynth_Hydrolase"/>
</dbReference>
<evidence type="ECO:0000313" key="3">
    <source>
        <dbReference type="Proteomes" id="UP001138500"/>
    </source>
</evidence>
<dbReference type="PANTHER" id="PTHR37017">
    <property type="entry name" value="AB HYDROLASE-1 DOMAIN-CONTAINING PROTEIN-RELATED"/>
    <property type="match status" value="1"/>
</dbReference>
<dbReference type="Proteomes" id="UP001138500">
    <property type="component" value="Unassembled WGS sequence"/>
</dbReference>
<evidence type="ECO:0000259" key="1">
    <source>
        <dbReference type="Pfam" id="PF12697"/>
    </source>
</evidence>
<dbReference type="GO" id="GO:0016787">
    <property type="term" value="F:hydrolase activity"/>
    <property type="evidence" value="ECO:0007669"/>
    <property type="project" value="UniProtKB-KW"/>
</dbReference>
<proteinExistence type="predicted"/>
<dbReference type="AlphaFoldDB" id="A0A9W7SX15"/>
<feature type="domain" description="AB hydrolase-1" evidence="1">
    <location>
        <begin position="7"/>
        <end position="239"/>
    </location>
</feature>
<dbReference type="OrthoDB" id="408373at2759"/>
<name>A0A9W7SX15_9PEZI</name>
<accession>A0A9W7SX15</accession>
<keyword evidence="3" id="KW-1185">Reference proteome</keyword>
<protein>
    <submittedName>
        <fullName evidence="2">Alpha/beta hydrolase</fullName>
    </submittedName>
</protein>
<keyword evidence="2" id="KW-0378">Hydrolase</keyword>
<comment type="caution">
    <text evidence="2">The sequence shown here is derived from an EMBL/GenBank/DDBJ whole genome shotgun (WGS) entry which is preliminary data.</text>
</comment>
<dbReference type="InterPro" id="IPR000073">
    <property type="entry name" value="AB_hydrolase_1"/>
</dbReference>
<dbReference type="Gene3D" id="3.40.50.1820">
    <property type="entry name" value="alpha/beta hydrolase"/>
    <property type="match status" value="1"/>
</dbReference>